<protein>
    <submittedName>
        <fullName evidence="1">Uncharacterized protein</fullName>
    </submittedName>
</protein>
<dbReference type="AlphaFoldDB" id="A0A839EG07"/>
<comment type="caution">
    <text evidence="1">The sequence shown here is derived from an EMBL/GenBank/DDBJ whole genome shotgun (WGS) entry which is preliminary data.</text>
</comment>
<dbReference type="Proteomes" id="UP000549052">
    <property type="component" value="Unassembled WGS sequence"/>
</dbReference>
<proteinExistence type="predicted"/>
<evidence type="ECO:0000313" key="2">
    <source>
        <dbReference type="Proteomes" id="UP000549052"/>
    </source>
</evidence>
<organism evidence="1 2">
    <name type="scientific">Phyllobacterium myrsinacearum</name>
    <dbReference type="NCBI Taxonomy" id="28101"/>
    <lineage>
        <taxon>Bacteria</taxon>
        <taxon>Pseudomonadati</taxon>
        <taxon>Pseudomonadota</taxon>
        <taxon>Alphaproteobacteria</taxon>
        <taxon>Hyphomicrobiales</taxon>
        <taxon>Phyllobacteriaceae</taxon>
        <taxon>Phyllobacterium</taxon>
    </lineage>
</organism>
<reference evidence="1 2" key="1">
    <citation type="submission" date="2020-07" db="EMBL/GenBank/DDBJ databases">
        <title>Genomic Encyclopedia of Type Strains, Phase IV (KMG-V): Genome sequencing to study the core and pangenomes of soil and plant-associated prokaryotes.</title>
        <authorList>
            <person name="Whitman W."/>
        </authorList>
    </citation>
    <scope>NUCLEOTIDE SEQUENCE [LARGE SCALE GENOMIC DNA]</scope>
    <source>
        <strain evidence="1 2">AN3</strain>
    </source>
</reference>
<keyword evidence="2" id="KW-1185">Reference proteome</keyword>
<accession>A0A839EG07</accession>
<evidence type="ECO:0000313" key="1">
    <source>
        <dbReference type="EMBL" id="MBA8879093.1"/>
    </source>
</evidence>
<name>A0A839EG07_9HYPH</name>
<gene>
    <name evidence="1" type="ORF">FHW16_002811</name>
</gene>
<sequence>MFDIHVLSSPKNQLQCKIGCEILQPVAKCNQ</sequence>
<dbReference type="EMBL" id="JACGXN010000003">
    <property type="protein sequence ID" value="MBA8879093.1"/>
    <property type="molecule type" value="Genomic_DNA"/>
</dbReference>